<feature type="transmembrane region" description="Helical" evidence="1">
    <location>
        <begin position="46"/>
        <end position="68"/>
    </location>
</feature>
<sequence length="128" mass="13621">MPEKELSTNELVRRAMSEARLLAKAELLHAKVELAQEVRAARASGVFLGGGAAFALVALAMLFVAGAAALELPLWAAALIGAGVALVLAALFAAIGWAKLPKKPLRHTQARLAMDLEEIRQHIELARH</sequence>
<reference evidence="2 3" key="1">
    <citation type="submission" date="2019-08" db="EMBL/GenBank/DDBJ databases">
        <title>Archangium and Cystobacter genomes.</title>
        <authorList>
            <person name="Chen I.-C.K."/>
            <person name="Wielgoss S."/>
        </authorList>
    </citation>
    <scope>NUCLEOTIDE SEQUENCE [LARGE SCALE GENOMIC DNA]</scope>
    <source>
        <strain evidence="2 3">Cbm 6</strain>
    </source>
</reference>
<keyword evidence="3" id="KW-1185">Reference proteome</keyword>
<keyword evidence="1" id="KW-0472">Membrane</keyword>
<keyword evidence="1" id="KW-1133">Transmembrane helix</keyword>
<proteinExistence type="predicted"/>
<gene>
    <name evidence="2" type="ORF">F0U60_52865</name>
</gene>
<dbReference type="Pfam" id="PF07332">
    <property type="entry name" value="Phage_holin_3_6"/>
    <property type="match status" value="1"/>
</dbReference>
<name>A0ABY9XCI6_9BACT</name>
<feature type="transmembrane region" description="Helical" evidence="1">
    <location>
        <begin position="74"/>
        <end position="98"/>
    </location>
</feature>
<keyword evidence="1" id="KW-0812">Transmembrane</keyword>
<evidence type="ECO:0000313" key="3">
    <source>
        <dbReference type="Proteomes" id="UP001611383"/>
    </source>
</evidence>
<evidence type="ECO:0000256" key="1">
    <source>
        <dbReference type="SAM" id="Phobius"/>
    </source>
</evidence>
<dbReference type="InterPro" id="IPR009937">
    <property type="entry name" value="Phage_holin_3_6"/>
</dbReference>
<dbReference type="EMBL" id="CP043494">
    <property type="protein sequence ID" value="WNG53078.1"/>
    <property type="molecule type" value="Genomic_DNA"/>
</dbReference>
<dbReference type="Proteomes" id="UP001611383">
    <property type="component" value="Chromosome"/>
</dbReference>
<protein>
    <submittedName>
        <fullName evidence="2">Phage holin family protein</fullName>
    </submittedName>
</protein>
<evidence type="ECO:0000313" key="2">
    <source>
        <dbReference type="EMBL" id="WNG53078.1"/>
    </source>
</evidence>
<organism evidence="2 3">
    <name type="scientific">Archangium minus</name>
    <dbReference type="NCBI Taxonomy" id="83450"/>
    <lineage>
        <taxon>Bacteria</taxon>
        <taxon>Pseudomonadati</taxon>
        <taxon>Myxococcota</taxon>
        <taxon>Myxococcia</taxon>
        <taxon>Myxococcales</taxon>
        <taxon>Cystobacterineae</taxon>
        <taxon>Archangiaceae</taxon>
        <taxon>Archangium</taxon>
    </lineage>
</organism>
<accession>A0ABY9XCI6</accession>